<proteinExistence type="predicted"/>
<keyword evidence="2" id="KW-1185">Reference proteome</keyword>
<evidence type="ECO:0000313" key="2">
    <source>
        <dbReference type="Proteomes" id="UP001465976"/>
    </source>
</evidence>
<comment type="caution">
    <text evidence="1">The sequence shown here is derived from an EMBL/GenBank/DDBJ whole genome shotgun (WGS) entry which is preliminary data.</text>
</comment>
<organism evidence="1 2">
    <name type="scientific">Marasmius crinis-equi</name>
    <dbReference type="NCBI Taxonomy" id="585013"/>
    <lineage>
        <taxon>Eukaryota</taxon>
        <taxon>Fungi</taxon>
        <taxon>Dikarya</taxon>
        <taxon>Basidiomycota</taxon>
        <taxon>Agaricomycotina</taxon>
        <taxon>Agaricomycetes</taxon>
        <taxon>Agaricomycetidae</taxon>
        <taxon>Agaricales</taxon>
        <taxon>Marasmiineae</taxon>
        <taxon>Marasmiaceae</taxon>
        <taxon>Marasmius</taxon>
    </lineage>
</organism>
<reference evidence="1 2" key="1">
    <citation type="submission" date="2024-02" db="EMBL/GenBank/DDBJ databases">
        <title>A draft genome for the cacao thread blight pathogen Marasmius crinis-equi.</title>
        <authorList>
            <person name="Cohen S.P."/>
            <person name="Baruah I.K."/>
            <person name="Amoako-Attah I."/>
            <person name="Bukari Y."/>
            <person name="Meinhardt L.W."/>
            <person name="Bailey B.A."/>
        </authorList>
    </citation>
    <scope>NUCLEOTIDE SEQUENCE [LARGE SCALE GENOMIC DNA]</scope>
    <source>
        <strain evidence="1 2">GH-76</strain>
    </source>
</reference>
<sequence length="257" mass="29227">MSFEALPNEIVAEIGHFLDYGKDMKNLRLANRNANAIIERILWNTRALVVNLNRLDLRSEMEKLETLASGSKASEYIRSIRIKSLDPDRPLEWTEERQWDDDEEDDLELYEEDIRAVAGPEPEDVADAILEALKMLPDVIARAFSSFKGLCYASIRIPPSNGLMVLGSHEYIEQFYRPALRSLSTLPVLNNLVLIGGTCFHDPLLPVPSLEGFKHLQSLVITGLWDPMSRRDLLALGKTIRQNRNLTRLKLSSHFDT</sequence>
<protein>
    <recommendedName>
        <fullName evidence="3">F-box domain-containing protein</fullName>
    </recommendedName>
</protein>
<dbReference type="Proteomes" id="UP001465976">
    <property type="component" value="Unassembled WGS sequence"/>
</dbReference>
<gene>
    <name evidence="1" type="ORF">V5O48_007026</name>
</gene>
<feature type="non-terminal residue" evidence="1">
    <location>
        <position position="257"/>
    </location>
</feature>
<dbReference type="EMBL" id="JBAHYK010000350">
    <property type="protein sequence ID" value="KAL0574925.1"/>
    <property type="molecule type" value="Genomic_DNA"/>
</dbReference>
<evidence type="ECO:0008006" key="3">
    <source>
        <dbReference type="Google" id="ProtNLM"/>
    </source>
</evidence>
<evidence type="ECO:0000313" key="1">
    <source>
        <dbReference type="EMBL" id="KAL0574925.1"/>
    </source>
</evidence>
<name>A0ABR3FI24_9AGAR</name>
<accession>A0ABR3FI24</accession>